<organism evidence="1 2">
    <name type="scientific">Candidatus Curtissbacteria bacterium RIFCSPLOWO2_01_FULL_37_9</name>
    <dbReference type="NCBI Taxonomy" id="1797724"/>
    <lineage>
        <taxon>Bacteria</taxon>
        <taxon>Candidatus Curtissiibacteriota</taxon>
    </lineage>
</organism>
<evidence type="ECO:0008006" key="3">
    <source>
        <dbReference type="Google" id="ProtNLM"/>
    </source>
</evidence>
<reference evidence="1 2" key="1">
    <citation type="journal article" date="2016" name="Nat. Commun.">
        <title>Thousands of microbial genomes shed light on interconnected biogeochemical processes in an aquifer system.</title>
        <authorList>
            <person name="Anantharaman K."/>
            <person name="Brown C.T."/>
            <person name="Hug L.A."/>
            <person name="Sharon I."/>
            <person name="Castelle C.J."/>
            <person name="Probst A.J."/>
            <person name="Thomas B.C."/>
            <person name="Singh A."/>
            <person name="Wilkins M.J."/>
            <person name="Karaoz U."/>
            <person name="Brodie E.L."/>
            <person name="Williams K.H."/>
            <person name="Hubbard S.S."/>
            <person name="Banfield J.F."/>
        </authorList>
    </citation>
    <scope>NUCLEOTIDE SEQUENCE [LARGE SCALE GENOMIC DNA]</scope>
</reference>
<protein>
    <recommendedName>
        <fullName evidence="3">YopX protein domain-containing protein</fullName>
    </recommendedName>
</protein>
<gene>
    <name evidence="1" type="ORF">A3A48_00360</name>
</gene>
<evidence type="ECO:0000313" key="2">
    <source>
        <dbReference type="Proteomes" id="UP000178336"/>
    </source>
</evidence>
<dbReference type="Proteomes" id="UP000178336">
    <property type="component" value="Unassembled WGS sequence"/>
</dbReference>
<proteinExistence type="predicted"/>
<comment type="caution">
    <text evidence="1">The sequence shown here is derived from an EMBL/GenBank/DDBJ whole genome shotgun (WGS) entry which is preliminary data.</text>
</comment>
<accession>A0A1F5GRK2</accession>
<dbReference type="STRING" id="1797724.A3A48_00360"/>
<dbReference type="AlphaFoldDB" id="A0A1F5GRK2"/>
<dbReference type="EMBL" id="MFBN01000046">
    <property type="protein sequence ID" value="OGD94503.1"/>
    <property type="molecule type" value="Genomic_DNA"/>
</dbReference>
<evidence type="ECO:0000313" key="1">
    <source>
        <dbReference type="EMBL" id="OGD94503.1"/>
    </source>
</evidence>
<name>A0A1F5GRK2_9BACT</name>
<sequence length="79" mass="9076">MTERIETEAYFLTQEKLFAGQIDEWGNIKVCGTTYINFGGVKSSIVDNQGDIQLIKDIWVNWQDYNLILGALLYNEVEV</sequence>